<dbReference type="GO" id="GO:0005886">
    <property type="term" value="C:plasma membrane"/>
    <property type="evidence" value="ECO:0007669"/>
    <property type="project" value="TreeGrafter"/>
</dbReference>
<feature type="transmembrane region" description="Helical" evidence="1">
    <location>
        <begin position="121"/>
        <end position="137"/>
    </location>
</feature>
<dbReference type="NCBIfam" id="TIGR00254">
    <property type="entry name" value="GGDEF"/>
    <property type="match status" value="1"/>
</dbReference>
<dbReference type="SUPFAM" id="SSF55073">
    <property type="entry name" value="Nucleotide cyclase"/>
    <property type="match status" value="1"/>
</dbReference>
<dbReference type="PROSITE" id="PS50887">
    <property type="entry name" value="GGDEF"/>
    <property type="match status" value="1"/>
</dbReference>
<dbReference type="OrthoDB" id="9759607at2"/>
<proteinExistence type="predicted"/>
<dbReference type="FunFam" id="3.30.70.270:FF:000001">
    <property type="entry name" value="Diguanylate cyclase domain protein"/>
    <property type="match status" value="1"/>
</dbReference>
<dbReference type="InterPro" id="IPR029787">
    <property type="entry name" value="Nucleotide_cyclase"/>
</dbReference>
<feature type="transmembrane region" description="Helical" evidence="1">
    <location>
        <begin position="48"/>
        <end position="67"/>
    </location>
</feature>
<feature type="transmembrane region" description="Helical" evidence="1">
    <location>
        <begin position="6"/>
        <end position="28"/>
    </location>
</feature>
<dbReference type="GO" id="GO:0052621">
    <property type="term" value="F:diguanylate cyclase activity"/>
    <property type="evidence" value="ECO:0007669"/>
    <property type="project" value="TreeGrafter"/>
</dbReference>
<keyword evidence="1" id="KW-0472">Membrane</keyword>
<dbReference type="PANTHER" id="PTHR45138:SF9">
    <property type="entry name" value="DIGUANYLATE CYCLASE DGCM-RELATED"/>
    <property type="match status" value="1"/>
</dbReference>
<dbReference type="Pfam" id="PF00990">
    <property type="entry name" value="GGDEF"/>
    <property type="match status" value="1"/>
</dbReference>
<dbReference type="InterPro" id="IPR043128">
    <property type="entry name" value="Rev_trsase/Diguanyl_cyclase"/>
</dbReference>
<evidence type="ECO:0000313" key="3">
    <source>
        <dbReference type="EMBL" id="VDG28820.1"/>
    </source>
</evidence>
<name>A0A660E017_9LACO</name>
<gene>
    <name evidence="3" type="ORF">MUDAN_MDHGFNIF_03216</name>
</gene>
<keyword evidence="4" id="KW-1185">Reference proteome</keyword>
<dbReference type="Gene3D" id="3.30.70.270">
    <property type="match status" value="1"/>
</dbReference>
<dbReference type="Proteomes" id="UP000289996">
    <property type="component" value="Unassembled WGS sequence"/>
</dbReference>
<dbReference type="RefSeq" id="WP_130851865.1">
    <property type="nucleotide sequence ID" value="NZ_UYIG01000124.1"/>
</dbReference>
<accession>A0A660E017</accession>
<dbReference type="GO" id="GO:0043709">
    <property type="term" value="P:cell adhesion involved in single-species biofilm formation"/>
    <property type="evidence" value="ECO:0007669"/>
    <property type="project" value="TreeGrafter"/>
</dbReference>
<protein>
    <submittedName>
        <fullName evidence="3">GGDEF domain-containing protein [Lactobacillus sp.]</fullName>
    </submittedName>
</protein>
<dbReference type="PANTHER" id="PTHR45138">
    <property type="entry name" value="REGULATORY COMPONENTS OF SENSORY TRANSDUCTION SYSTEM"/>
    <property type="match status" value="1"/>
</dbReference>
<feature type="domain" description="GGDEF" evidence="2">
    <location>
        <begin position="242"/>
        <end position="376"/>
    </location>
</feature>
<evidence type="ECO:0000259" key="2">
    <source>
        <dbReference type="PROSITE" id="PS50887"/>
    </source>
</evidence>
<organism evidence="3 4">
    <name type="scientific">Lactiplantibacillus mudanjiangensis</name>
    <dbReference type="NCBI Taxonomy" id="1296538"/>
    <lineage>
        <taxon>Bacteria</taxon>
        <taxon>Bacillati</taxon>
        <taxon>Bacillota</taxon>
        <taxon>Bacilli</taxon>
        <taxon>Lactobacillales</taxon>
        <taxon>Lactobacillaceae</taxon>
        <taxon>Lactiplantibacillus</taxon>
    </lineage>
</organism>
<reference evidence="3 4" key="1">
    <citation type="submission" date="2018-11" db="EMBL/GenBank/DDBJ databases">
        <authorList>
            <person name="Wuyts S."/>
        </authorList>
    </citation>
    <scope>NUCLEOTIDE SEQUENCE [LARGE SCALE GENOMIC DNA]</scope>
    <source>
        <strain evidence="3">Lactobacillus mudanjiangensis AMBF249</strain>
    </source>
</reference>
<dbReference type="InterPro" id="IPR000160">
    <property type="entry name" value="GGDEF_dom"/>
</dbReference>
<dbReference type="InterPro" id="IPR050469">
    <property type="entry name" value="Diguanylate_Cyclase"/>
</dbReference>
<keyword evidence="1" id="KW-0812">Transmembrane</keyword>
<keyword evidence="1" id="KW-1133">Transmembrane helix</keyword>
<dbReference type="SMART" id="SM00267">
    <property type="entry name" value="GGDEF"/>
    <property type="match status" value="1"/>
</dbReference>
<feature type="transmembrane region" description="Helical" evidence="1">
    <location>
        <begin position="73"/>
        <end position="93"/>
    </location>
</feature>
<sequence length="376" mass="44042">MTLTHWYVPALVTSVFFLLGIITLYWTLADRAIKWCTAHHKAVDREQIRTTVGLVYLAILILSLQLIVSHQSISWVFINFQIFAVVFVSYFLLLGIKVWHWAITAILFMLIDGTISQTLSWLYTVVFVTLFFVMKWLKLHRHFNYWDFIKYLVVGMIFSAALWQIVAIRLQLPEERVTSELLFMGIMLVIVYFYVNGLYHDAATLAQLTHNTNFDELTHAKNFFAFRTNYGQAFKHSRSHQMPFTIMLFDIDHFKHINDTYGHLAGDYVLEHLALLIEKYLQTTDRDLVLYRTGGEEFTILFMDYDLTKAKQHAQAITTMIHQADFQYDNQKIQLSISVGMTMQQAADEDSTHLYRRADEYLYHSKNNGRDQITAK</sequence>
<dbReference type="EMBL" id="UYIG01000124">
    <property type="protein sequence ID" value="VDG28820.1"/>
    <property type="molecule type" value="Genomic_DNA"/>
</dbReference>
<evidence type="ECO:0000313" key="4">
    <source>
        <dbReference type="Proteomes" id="UP000289996"/>
    </source>
</evidence>
<dbReference type="AlphaFoldDB" id="A0A660E017"/>
<feature type="transmembrane region" description="Helical" evidence="1">
    <location>
        <begin position="181"/>
        <end position="199"/>
    </location>
</feature>
<dbReference type="GO" id="GO:1902201">
    <property type="term" value="P:negative regulation of bacterial-type flagellum-dependent cell motility"/>
    <property type="evidence" value="ECO:0007669"/>
    <property type="project" value="TreeGrafter"/>
</dbReference>
<dbReference type="CDD" id="cd01949">
    <property type="entry name" value="GGDEF"/>
    <property type="match status" value="1"/>
</dbReference>
<feature type="transmembrane region" description="Helical" evidence="1">
    <location>
        <begin position="149"/>
        <end position="169"/>
    </location>
</feature>
<evidence type="ECO:0000256" key="1">
    <source>
        <dbReference type="SAM" id="Phobius"/>
    </source>
</evidence>